<protein>
    <recommendedName>
        <fullName evidence="1">DUF7336 domain-containing protein</fullName>
    </recommendedName>
</protein>
<dbReference type="EMBL" id="CP047230">
    <property type="protein sequence ID" value="QHG10879.1"/>
    <property type="molecule type" value="Genomic_DNA"/>
</dbReference>
<gene>
    <name evidence="2" type="ORF">GSF12_12860</name>
</gene>
<dbReference type="InterPro" id="IPR055760">
    <property type="entry name" value="DUF7336"/>
</dbReference>
<organism evidence="2">
    <name type="scientific">Faucicola osloensis</name>
    <name type="common">Moraxella osloensis</name>
    <dbReference type="NCBI Taxonomy" id="34062"/>
    <lineage>
        <taxon>Bacteria</taxon>
        <taxon>Pseudomonadati</taxon>
        <taxon>Pseudomonadota</taxon>
        <taxon>Gammaproteobacteria</taxon>
        <taxon>Moraxellales</taxon>
        <taxon>Moraxellaceae</taxon>
        <taxon>Faucicola</taxon>
    </lineage>
</organism>
<sequence>MSKVYLLEHTVDDKPERMKIIGIFSSENDAKKAIEQLSSKQGFESTKNGFNIDEYELDKLNWSEGFVL</sequence>
<reference evidence="2" key="1">
    <citation type="journal article" date="2020" name="Microbiol. Resour. Announc.">
        <title>Complete Genome Sequence of Moraxella osloensis Strain YV1, Isolated from an Australian Wastewater Treatment Plant.</title>
        <authorList>
            <person name="Batinovic S."/>
            <person name="Rice D.T.F."/>
            <person name="Seviour R.J."/>
            <person name="Petrovski S."/>
        </authorList>
    </citation>
    <scope>NUCLEOTIDE SEQUENCE</scope>
    <source>
        <strain evidence="2">YV1</strain>
    </source>
</reference>
<keyword evidence="2" id="KW-0614">Plasmid</keyword>
<geneLocation type="plasmid" evidence="2">
    <name>p4</name>
</geneLocation>
<accession>A0A6P1KFE7</accession>
<proteinExistence type="predicted"/>
<name>A0A6P1KFE7_FAUOS</name>
<dbReference type="AlphaFoldDB" id="A0A6P1KFE7"/>
<evidence type="ECO:0000313" key="2">
    <source>
        <dbReference type="EMBL" id="QHG10879.1"/>
    </source>
</evidence>
<evidence type="ECO:0000259" key="1">
    <source>
        <dbReference type="Pfam" id="PF24024"/>
    </source>
</evidence>
<dbReference type="Pfam" id="PF24024">
    <property type="entry name" value="DUF7336"/>
    <property type="match status" value="1"/>
</dbReference>
<feature type="domain" description="DUF7336" evidence="1">
    <location>
        <begin position="3"/>
        <end position="66"/>
    </location>
</feature>